<organism evidence="2 3">
    <name type="scientific">Neurospora tetrasperma (strain FGSC 2508 / ATCC MYA-4615 / P0657)</name>
    <dbReference type="NCBI Taxonomy" id="510951"/>
    <lineage>
        <taxon>Eukaryota</taxon>
        <taxon>Fungi</taxon>
        <taxon>Dikarya</taxon>
        <taxon>Ascomycota</taxon>
        <taxon>Pezizomycotina</taxon>
        <taxon>Sordariomycetes</taxon>
        <taxon>Sordariomycetidae</taxon>
        <taxon>Sordariales</taxon>
        <taxon>Sordariaceae</taxon>
        <taxon>Neurospora</taxon>
    </lineage>
</organism>
<proteinExistence type="predicted"/>
<dbReference type="RefSeq" id="XP_009850735.1">
    <property type="nucleotide sequence ID" value="XM_009852433.1"/>
</dbReference>
<evidence type="ECO:0000313" key="2">
    <source>
        <dbReference type="EMBL" id="EGO57636.1"/>
    </source>
</evidence>
<dbReference type="GeneID" id="20828955"/>
<gene>
    <name evidence="2" type="ORF">NEUTE1DRAFT_62691</name>
</gene>
<dbReference type="EMBL" id="GL891304">
    <property type="protein sequence ID" value="EGO57636.1"/>
    <property type="molecule type" value="Genomic_DNA"/>
</dbReference>
<name>F8MLR7_NEUT8</name>
<protein>
    <submittedName>
        <fullName evidence="2">Uncharacterized protein</fullName>
    </submittedName>
</protein>
<dbReference type="VEuPathDB" id="FungiDB:NEUTE1DRAFT_62691"/>
<accession>F8MLR7</accession>
<reference evidence="3" key="1">
    <citation type="journal article" date="2011" name="Genetics">
        <title>Massive changes in genome architecture accompany the transition to self-fertility in the filamentous fungus Neurospora tetrasperma.</title>
        <authorList>
            <person name="Ellison C.E."/>
            <person name="Stajich J.E."/>
            <person name="Jacobson D.J."/>
            <person name="Natvig D.O."/>
            <person name="Lapidus A."/>
            <person name="Foster B."/>
            <person name="Aerts A."/>
            <person name="Riley R."/>
            <person name="Lindquist E.A."/>
            <person name="Grigoriev I.V."/>
            <person name="Taylor J.W."/>
        </authorList>
    </citation>
    <scope>NUCLEOTIDE SEQUENCE [LARGE SCALE GENOMIC DNA]</scope>
    <source>
        <strain evidence="3">FGSC 2508 / P0657</strain>
    </source>
</reference>
<dbReference type="AlphaFoldDB" id="F8MLR7"/>
<dbReference type="HOGENOM" id="CLU_2360242_0_0_1"/>
<evidence type="ECO:0000256" key="1">
    <source>
        <dbReference type="SAM" id="MobiDB-lite"/>
    </source>
</evidence>
<sequence length="96" mass="10712">MSSEQSIAPWRLNICRGLRHGTEPHPRSPLGRMDRTKLPDASRKGVLITILKRQPAISFRTPDSVEILIAFQFQTNKARGVASKLQHGATATYTCK</sequence>
<dbReference type="Proteomes" id="UP000008065">
    <property type="component" value="Unassembled WGS sequence"/>
</dbReference>
<feature type="compositionally biased region" description="Basic and acidic residues" evidence="1">
    <location>
        <begin position="20"/>
        <end position="38"/>
    </location>
</feature>
<evidence type="ECO:0000313" key="3">
    <source>
        <dbReference type="Proteomes" id="UP000008065"/>
    </source>
</evidence>
<keyword evidence="3" id="KW-1185">Reference proteome</keyword>
<dbReference type="KEGG" id="nte:NEUTE1DRAFT62691"/>
<feature type="region of interest" description="Disordered" evidence="1">
    <location>
        <begin position="18"/>
        <end position="38"/>
    </location>
</feature>